<dbReference type="Proteomes" id="UP000467700">
    <property type="component" value="Unassembled WGS sequence"/>
</dbReference>
<feature type="compositionally biased region" description="Low complexity" evidence="1">
    <location>
        <begin position="1824"/>
        <end position="1835"/>
    </location>
</feature>
<feature type="compositionally biased region" description="Basic and acidic residues" evidence="1">
    <location>
        <begin position="196"/>
        <end position="208"/>
    </location>
</feature>
<feature type="compositionally biased region" description="Low complexity" evidence="1">
    <location>
        <begin position="1550"/>
        <end position="1566"/>
    </location>
</feature>
<evidence type="ECO:0000313" key="2">
    <source>
        <dbReference type="EMBL" id="CAA7257453.1"/>
    </source>
</evidence>
<feature type="compositionally biased region" description="Pro residues" evidence="1">
    <location>
        <begin position="1447"/>
        <end position="1457"/>
    </location>
</feature>
<feature type="compositionally biased region" description="Low complexity" evidence="1">
    <location>
        <begin position="968"/>
        <end position="995"/>
    </location>
</feature>
<feature type="compositionally biased region" description="Polar residues" evidence="1">
    <location>
        <begin position="2024"/>
        <end position="2040"/>
    </location>
</feature>
<feature type="region of interest" description="Disordered" evidence="1">
    <location>
        <begin position="900"/>
        <end position="1294"/>
    </location>
</feature>
<feature type="compositionally biased region" description="Low complexity" evidence="1">
    <location>
        <begin position="2000"/>
        <end position="2016"/>
    </location>
</feature>
<organism evidence="2 3">
    <name type="scientific">Cyclocybe aegerita</name>
    <name type="common">Black poplar mushroom</name>
    <name type="synonym">Agrocybe aegerita</name>
    <dbReference type="NCBI Taxonomy" id="1973307"/>
    <lineage>
        <taxon>Eukaryota</taxon>
        <taxon>Fungi</taxon>
        <taxon>Dikarya</taxon>
        <taxon>Basidiomycota</taxon>
        <taxon>Agaricomycotina</taxon>
        <taxon>Agaricomycetes</taxon>
        <taxon>Agaricomycetidae</taxon>
        <taxon>Agaricales</taxon>
        <taxon>Agaricineae</taxon>
        <taxon>Bolbitiaceae</taxon>
        <taxon>Cyclocybe</taxon>
    </lineage>
</organism>
<feature type="region of interest" description="Disordered" evidence="1">
    <location>
        <begin position="1"/>
        <end position="82"/>
    </location>
</feature>
<feature type="region of interest" description="Disordered" evidence="1">
    <location>
        <begin position="110"/>
        <end position="884"/>
    </location>
</feature>
<evidence type="ECO:0000256" key="1">
    <source>
        <dbReference type="SAM" id="MobiDB-lite"/>
    </source>
</evidence>
<feature type="compositionally biased region" description="Low complexity" evidence="1">
    <location>
        <begin position="1911"/>
        <end position="1925"/>
    </location>
</feature>
<accession>A0A8S0W5X2</accession>
<feature type="compositionally biased region" description="Basic and acidic residues" evidence="1">
    <location>
        <begin position="1492"/>
        <end position="1509"/>
    </location>
</feature>
<feature type="compositionally biased region" description="Low complexity" evidence="1">
    <location>
        <begin position="304"/>
        <end position="336"/>
    </location>
</feature>
<sequence length="2213" mass="231244">MATAVALGSLPAHELEPSENWDDDFEFDGGGGSTGGGGSSRRRRGNGTAHASGGGGGGAGEGGMERNGNGHAASASVSTSASFAASFALSASTEDGRKMSVASSAMLEDWDADDAHGHGHQTAKPALHPPHHQRQGSQSSTHSNSNTHLPPHLHLHLAPPAETENWDDDFEERHSPRKTRHDSQHEPGGDSDDSGELEREFGLKGAGREDEEDRTVTAKSRRAAVARLSSTREANQVPPVPTSTQQHQHHPLPLSFLPQPSTSSTSTHYPNATHPYHHQLNTISPPPEPYPHSPTASVFSVPTSSYSHAHSFSPSPTPYPFSSTTHLRPSSAFALLPPSPPIHKERERRRLRKKSRPAPGPREGMFELASLASSRERLGAGRYSFSDDGQQDGAGAGAGIEHTRRATTTSRSQTPGSELELSSADGHGHDQQKKPLPIPATPTKGAALLSRIGSVKNWGRGMRRRGGSTAPEVVANDQDQETQRTPRPRSSMSSIPASSHPSSSRARSPPESTQPTASSSNWFFRSSTSASGGGRDGARPGGGARGGSSAASGHGSATGSANNTSTNLARAGSTTSRGGRGRFSVGGGGFVAQPHTNVNVNTSKNLSTSDLSINPGRSTSSLRIRGYTPSPDLPSLSGHGMRPASTFVPNTPSKGNKLAKRKSLGFVQLRRGFLGGGGGGNGQGGGGGGSGNGTAESGADGDGEESARNSGRDSGSRGRYGGLGLGRAAAAGVEGKGEREREESRSRRKSFSRLFRSYSRAREEQERASSSNADLQRQEEEDGAKEGTDGEEEQEKDEVDELSRSTRSNRAKNQSQGQEKEGAEGKRGFMGSVRRLSLVSSHHHHSTAHASSHLSHSQTHGLAQEPPQALAQTHKRTKSGGIPGLQLVFPSFGSSVSGANSNAGANANANPNPNVGEKNQQTPSRTSKEKVRMGRVSNVPAPTPGLPHSQSQQQPAALPYSLPPLPPTSSQLSLRLPSSSSTYDSPDPLDVPSLPTRLGAPFSPSLGSKPPGTHLNANVSHNINVSNNSTNTNRIVSAASSSGTGTSVGPASTVHTAPSSAGPSRNPSWSRRVASGASGVGSVGQGEERTPGTRKLRRKSTSGRSNRSGSGRSEKSVGGRSEKSGRRSLDSASANAHGKVGGRRGPSLDLDFDFEGELRKSVDAERKRESSSSGAGRTRRDGMQAGNATMPTTATTAPTMIAAGGTIPKTPSKPPPPLLPPIELQPPSPPRNANESSHPTSSSSSSHHTHLDTLGLGLSLSPRSPSGSVSGSSVFVTPTNSPRSPPLSSTSPNVNLSTNLGVASAAAGVAKKLTLAPSNRSPQQSASLGRTGAAGVLSSSAGVGEGGSGCVGGGGGKGGGVDGPNGGVGKDKGARRNSLGDLKIPARISQAQVGLRRDLGMVREFAGSVGQIKELQQAYCTLASEIQSMLDTQAHHLHQQQQQRQPPSTPAPAPPPASKDYAKTTSPGFFSALHIGRPKTRGRSNTNGSLPPKDEQQQPKERGDEPSKEHLAYKEMASAFWSINSKYRITWECADLLIELGGAGSGGESGASTSASAAGPSTSTSAPVVAALDPMGTKRSRERAITLAGDESKPLHAAPGTLGPSNSLPGSAFHPPSASDPSTSSSPTHTHPHPHPQTQTHPHSPPLASPPTNSWRASTGRHDLSQRQLVLLREMLNNGSATVSVSAEEMMQMQLERAIPEESLSTTMTTAAVNREWRWGGQDPRNSTITLPSEESAGVYGRHEKEREEGEGEGEGRRSSMEKKRRGGRLGMSGIRDMLRALKRSHAESGTPALPVPGSLPMPMHSTTSLSTESSMGHHRYAHPRIPSHQQQQHPQQRRRAKTSTDPESMRERDREREREMRAPSPYGYAPSSYTAPKPSPRRPSLASIFRLGGTKNRPTSTFIDDPPAPISSSLPSSTSSSMPPRSDHPSAEDSSSTGEEDWDRMDSASDLDAAARALGIGVATDGSAHATVRGGSRRKGRSPYLQHDSFDPPPPLPLLTPSGSSSLPSPPNSASATTRHSHSLVQKRSFSASQSSLNHPQQQVQQQQPSPNPPPPRTTRLSNVEEQADTGSPHGATSPVSVTSTSTSRAAKSQARLSRTGASPSRPSSRPSSSKGTAPTHPHANAKTGSVRSMPPHLTASMSMSAPLPDPKLAMTPENIRPLLENAREVQAKILECLAELRGLVDVYGGGIGGGGVVGVGMGMGMNGDAER</sequence>
<feature type="compositionally biased region" description="Polar residues" evidence="1">
    <location>
        <begin position="1724"/>
        <end position="1733"/>
    </location>
</feature>
<feature type="compositionally biased region" description="Low complexity" evidence="1">
    <location>
        <begin position="135"/>
        <end position="161"/>
    </location>
</feature>
<feature type="region of interest" description="Disordered" evidence="1">
    <location>
        <begin position="1544"/>
        <end position="1661"/>
    </location>
</feature>
<feature type="region of interest" description="Disordered" evidence="1">
    <location>
        <begin position="1719"/>
        <end position="1773"/>
    </location>
</feature>
<feature type="compositionally biased region" description="Low complexity" evidence="1">
    <location>
        <begin position="1614"/>
        <end position="1629"/>
    </location>
</feature>
<feature type="compositionally biased region" description="Polar residues" evidence="1">
    <location>
        <begin position="1805"/>
        <end position="1815"/>
    </location>
</feature>
<feature type="compositionally biased region" description="Gly residues" evidence="1">
    <location>
        <begin position="52"/>
        <end position="62"/>
    </location>
</feature>
<feature type="compositionally biased region" description="Low complexity" evidence="1">
    <location>
        <begin position="1236"/>
        <end position="1292"/>
    </location>
</feature>
<feature type="compositionally biased region" description="Polar residues" evidence="1">
    <location>
        <begin position="805"/>
        <end position="817"/>
    </location>
</feature>
<feature type="compositionally biased region" description="Low complexity" evidence="1">
    <location>
        <begin position="1949"/>
        <end position="1959"/>
    </location>
</feature>
<dbReference type="OrthoDB" id="2554322at2759"/>
<feature type="compositionally biased region" description="Low complexity" evidence="1">
    <location>
        <begin position="2041"/>
        <end position="2050"/>
    </location>
</feature>
<feature type="compositionally biased region" description="Gly residues" evidence="1">
    <location>
        <begin position="1355"/>
        <end position="1368"/>
    </location>
</feature>
<dbReference type="EMBL" id="CACVBS010000001">
    <property type="protein sequence ID" value="CAA7257453.1"/>
    <property type="molecule type" value="Genomic_DNA"/>
</dbReference>
<feature type="compositionally biased region" description="Low complexity" evidence="1">
    <location>
        <begin position="2078"/>
        <end position="2089"/>
    </location>
</feature>
<comment type="caution">
    <text evidence="2">The sequence shown here is derived from an EMBL/GenBank/DDBJ whole genome shotgun (WGS) entry which is preliminary data.</text>
</comment>
<feature type="compositionally biased region" description="Basic residues" evidence="1">
    <location>
        <begin position="1092"/>
        <end position="1101"/>
    </location>
</feature>
<feature type="compositionally biased region" description="Low complexity" evidence="1">
    <location>
        <begin position="488"/>
        <end position="530"/>
    </location>
</feature>
<feature type="compositionally biased region" description="Basic and acidic residues" evidence="1">
    <location>
        <begin position="1112"/>
        <end position="1129"/>
    </location>
</feature>
<feature type="compositionally biased region" description="Acidic residues" evidence="1">
    <location>
        <begin position="779"/>
        <end position="800"/>
    </location>
</feature>
<feature type="compositionally biased region" description="Gly residues" evidence="1">
    <location>
        <begin position="28"/>
        <end position="39"/>
    </location>
</feature>
<protein>
    <submittedName>
        <fullName evidence="2">Uncharacterized protein</fullName>
    </submittedName>
</protein>
<proteinExistence type="predicted"/>
<feature type="compositionally biased region" description="Pro residues" evidence="1">
    <location>
        <begin position="1211"/>
        <end position="1230"/>
    </location>
</feature>
<feature type="compositionally biased region" description="Basic and acidic residues" evidence="1">
    <location>
        <begin position="1843"/>
        <end position="1862"/>
    </location>
</feature>
<feature type="compositionally biased region" description="Low complexity" evidence="1">
    <location>
        <begin position="1188"/>
        <end position="1210"/>
    </location>
</feature>
<feature type="compositionally biased region" description="Basic and acidic residues" evidence="1">
    <location>
        <begin position="1156"/>
        <end position="1170"/>
    </location>
</feature>
<feature type="compositionally biased region" description="Basic and acidic residues" evidence="1">
    <location>
        <begin position="818"/>
        <end position="827"/>
    </location>
</feature>
<feature type="compositionally biased region" description="Low complexity" evidence="1">
    <location>
        <begin position="1016"/>
        <end position="1054"/>
    </location>
</feature>
<feature type="compositionally biased region" description="Low complexity" evidence="1">
    <location>
        <begin position="900"/>
        <end position="916"/>
    </location>
</feature>
<feature type="compositionally biased region" description="Low complexity" evidence="1">
    <location>
        <begin position="2104"/>
        <end position="2115"/>
    </location>
</feature>
<feature type="compositionally biased region" description="Low complexity" evidence="1">
    <location>
        <begin position="848"/>
        <end position="860"/>
    </location>
</feature>
<evidence type="ECO:0000313" key="3">
    <source>
        <dbReference type="Proteomes" id="UP000467700"/>
    </source>
</evidence>
<feature type="compositionally biased region" description="Polar residues" evidence="1">
    <location>
        <begin position="594"/>
        <end position="622"/>
    </location>
</feature>
<feature type="compositionally biased region" description="Basic and acidic residues" evidence="1">
    <location>
        <begin position="705"/>
        <end position="716"/>
    </location>
</feature>
<feature type="compositionally biased region" description="Basic residues" evidence="1">
    <location>
        <begin position="346"/>
        <end position="356"/>
    </location>
</feature>
<feature type="compositionally biased region" description="Low complexity" evidence="1">
    <location>
        <begin position="66"/>
        <end position="82"/>
    </location>
</feature>
<feature type="region of interest" description="Disordered" evidence="1">
    <location>
        <begin position="1355"/>
        <end position="1378"/>
    </location>
</feature>
<feature type="compositionally biased region" description="Polar residues" evidence="1">
    <location>
        <begin position="1055"/>
        <end position="1069"/>
    </location>
</feature>
<reference evidence="2 3" key="1">
    <citation type="submission" date="2020-01" db="EMBL/GenBank/DDBJ databases">
        <authorList>
            <person name="Gupta K D."/>
        </authorList>
    </citation>
    <scope>NUCLEOTIDE SEQUENCE [LARGE SCALE GENOMIC DNA]</scope>
</reference>
<name>A0A8S0W5X2_CYCAE</name>
<feature type="compositionally biased region" description="Polar residues" evidence="1">
    <location>
        <begin position="258"/>
        <end position="270"/>
    </location>
</feature>
<feature type="compositionally biased region" description="Polar residues" evidence="1">
    <location>
        <begin position="2090"/>
        <end position="2103"/>
    </location>
</feature>
<feature type="compositionally biased region" description="Basic and acidic residues" evidence="1">
    <location>
        <begin position="1741"/>
        <end position="1762"/>
    </location>
</feature>
<feature type="region of interest" description="Disordered" evidence="1">
    <location>
        <begin position="1785"/>
        <end position="2154"/>
    </location>
</feature>
<feature type="compositionally biased region" description="Low complexity" evidence="1">
    <location>
        <begin position="1102"/>
        <end position="1111"/>
    </location>
</feature>
<feature type="compositionally biased region" description="Gly residues" evidence="1">
    <location>
        <begin position="673"/>
        <end position="692"/>
    </location>
</feature>
<feature type="compositionally biased region" description="Gly residues" evidence="1">
    <location>
        <begin position="531"/>
        <end position="546"/>
    </location>
</feature>
<keyword evidence="3" id="KW-1185">Reference proteome</keyword>
<feature type="region of interest" description="Disordered" evidence="1">
    <location>
        <begin position="1435"/>
        <end position="1509"/>
    </location>
</feature>
<feature type="compositionally biased region" description="Low complexity" evidence="1">
    <location>
        <begin position="547"/>
        <end position="561"/>
    </location>
</feature>
<gene>
    <name evidence="2" type="ORF">AAE3_LOCUS823</name>
</gene>
<feature type="compositionally biased region" description="Basic and acidic residues" evidence="1">
    <location>
        <begin position="735"/>
        <end position="745"/>
    </location>
</feature>
<feature type="compositionally biased region" description="Acidic residues" evidence="1">
    <location>
        <begin position="17"/>
        <end position="27"/>
    </location>
</feature>